<gene>
    <name evidence="2" type="primary">LOC105156443</name>
</gene>
<dbReference type="PANTHER" id="PTHR31050:SF3">
    <property type="entry name" value="OS08G0412800 PROTEIN"/>
    <property type="match status" value="1"/>
</dbReference>
<protein>
    <submittedName>
        <fullName evidence="2">Uncharacterized protein LOC105156443</fullName>
    </submittedName>
</protein>
<dbReference type="Pfam" id="PF06880">
    <property type="entry name" value="DUF1262"/>
    <property type="match status" value="1"/>
</dbReference>
<dbReference type="FunCoup" id="A0A6I9SMV6">
    <property type="interactions" value="173"/>
</dbReference>
<dbReference type="AlphaFoldDB" id="A0A6I9SMV6"/>
<dbReference type="InterPro" id="IPR010683">
    <property type="entry name" value="DUF1262"/>
</dbReference>
<dbReference type="RefSeq" id="XP_011070869.1">
    <property type="nucleotide sequence ID" value="XM_011072567.2"/>
</dbReference>
<accession>A0A6I9SMV6</accession>
<dbReference type="OrthoDB" id="647907at2759"/>
<evidence type="ECO:0000313" key="1">
    <source>
        <dbReference type="Proteomes" id="UP000504604"/>
    </source>
</evidence>
<reference evidence="2" key="1">
    <citation type="submission" date="2025-08" db="UniProtKB">
        <authorList>
            <consortium name="RefSeq"/>
        </authorList>
    </citation>
    <scope>IDENTIFICATION</scope>
</reference>
<dbReference type="PANTHER" id="PTHR31050">
    <property type="entry name" value="OS08G0413200 PROTEIN"/>
    <property type="match status" value="1"/>
</dbReference>
<proteinExistence type="predicted"/>
<dbReference type="KEGG" id="sind:105156443"/>
<organism evidence="1 2">
    <name type="scientific">Sesamum indicum</name>
    <name type="common">Oriental sesame</name>
    <name type="synonym">Sesamum orientale</name>
    <dbReference type="NCBI Taxonomy" id="4182"/>
    <lineage>
        <taxon>Eukaryota</taxon>
        <taxon>Viridiplantae</taxon>
        <taxon>Streptophyta</taxon>
        <taxon>Embryophyta</taxon>
        <taxon>Tracheophyta</taxon>
        <taxon>Spermatophyta</taxon>
        <taxon>Magnoliopsida</taxon>
        <taxon>eudicotyledons</taxon>
        <taxon>Gunneridae</taxon>
        <taxon>Pentapetalae</taxon>
        <taxon>asterids</taxon>
        <taxon>lamiids</taxon>
        <taxon>Lamiales</taxon>
        <taxon>Pedaliaceae</taxon>
        <taxon>Sesamum</taxon>
    </lineage>
</organism>
<dbReference type="GeneID" id="105156443"/>
<dbReference type="InParanoid" id="A0A6I9SMV6"/>
<dbReference type="Gramene" id="SIN_1018283.t">
    <property type="protein sequence ID" value="SIN_1018283.t"/>
    <property type="gene ID" value="SIN_1018283"/>
</dbReference>
<sequence>MYVTRPLSQLLKFPESLAAPPEGPNSGFLVIQDQESETYSCFGCCKNRTLKDLPFPQNKELTVKYTTSSGDSTHVSLDPVFLIPVLNQPLSSNRYYAIVPHRKHKGEAFTCSREEDKATCCFCRCVKDVKPRLLDPHNIYQQLEIVPYEALCSTRGSFFAKSVAPDGFPPYFFRRKGWTIYTKTPDNFSLDTAQGLDFNLRARCPGFDFPPSQESSETLVVGKWYCPFMFVKEGTVRDQVKRSMYYEMTMEQRWERIFACQKNTYGNQGNSVVIDALVDNEEVFVGGSKAVWNERSAQDGVIWFTSYGLGGEQMSVGLRVEVIERMKWEQARGGWVGGGERQARINKVEELKEGAEWSEFGCYVLVERFNMKRIDGSLLLSYDFKHFHQMKTKWG</sequence>
<name>A0A6I9SMV6_SESIN</name>
<evidence type="ECO:0000313" key="2">
    <source>
        <dbReference type="RefSeq" id="XP_011070869.1"/>
    </source>
</evidence>
<dbReference type="Proteomes" id="UP000504604">
    <property type="component" value="Linkage group LG2"/>
</dbReference>
<keyword evidence="1" id="KW-1185">Reference proteome</keyword>